<gene>
    <name evidence="2" type="ORF">GCM10011520_21580</name>
</gene>
<dbReference type="InterPro" id="IPR036249">
    <property type="entry name" value="Thioredoxin-like_sf"/>
</dbReference>
<evidence type="ECO:0000313" key="2">
    <source>
        <dbReference type="EMBL" id="GGE80766.1"/>
    </source>
</evidence>
<accession>A0ABQ1T3Y5</accession>
<evidence type="ECO:0008006" key="4">
    <source>
        <dbReference type="Google" id="ProtNLM"/>
    </source>
</evidence>
<name>A0ABQ1T3Y5_9GAMM</name>
<protein>
    <recommendedName>
        <fullName evidence="4">Thioredoxin family protein</fullName>
    </recommendedName>
</protein>
<keyword evidence="1" id="KW-0732">Signal</keyword>
<comment type="caution">
    <text evidence="2">The sequence shown here is derived from an EMBL/GenBank/DDBJ whole genome shotgun (WGS) entry which is preliminary data.</text>
</comment>
<proteinExistence type="predicted"/>
<dbReference type="RefSeq" id="WP_167387661.1">
    <property type="nucleotide sequence ID" value="NZ_AP024618.1"/>
</dbReference>
<reference evidence="3" key="1">
    <citation type="journal article" date="2019" name="Int. J. Syst. Evol. Microbiol.">
        <title>The Global Catalogue of Microorganisms (GCM) 10K type strain sequencing project: providing services to taxonomists for standard genome sequencing and annotation.</title>
        <authorList>
            <consortium name="The Broad Institute Genomics Platform"/>
            <consortium name="The Broad Institute Genome Sequencing Center for Infectious Disease"/>
            <person name="Wu L."/>
            <person name="Ma J."/>
        </authorList>
    </citation>
    <scope>NUCLEOTIDE SEQUENCE [LARGE SCALE GENOMIC DNA]</scope>
    <source>
        <strain evidence="3">CGMCC 1.16033</strain>
    </source>
</reference>
<feature type="chain" id="PRO_5046849516" description="Thioredoxin family protein" evidence="1">
    <location>
        <begin position="20"/>
        <end position="154"/>
    </location>
</feature>
<dbReference type="Pfam" id="PF13728">
    <property type="entry name" value="TraF"/>
    <property type="match status" value="1"/>
</dbReference>
<organism evidence="2 3">
    <name type="scientific">Shewanella carassii</name>
    <dbReference type="NCBI Taxonomy" id="1987584"/>
    <lineage>
        <taxon>Bacteria</taxon>
        <taxon>Pseudomonadati</taxon>
        <taxon>Pseudomonadota</taxon>
        <taxon>Gammaproteobacteria</taxon>
        <taxon>Alteromonadales</taxon>
        <taxon>Shewanellaceae</taxon>
        <taxon>Shewanella</taxon>
    </lineage>
</organism>
<dbReference type="Proteomes" id="UP000606498">
    <property type="component" value="Unassembled WGS sequence"/>
</dbReference>
<keyword evidence="3" id="KW-1185">Reference proteome</keyword>
<sequence>MMKRLALGLLLLCAMPLQASQLTRDYQFQPLRGQEQQTLAHLEGQSAVLMFFEPECPWCVKQAAVLKKLHQLCPGHLQPVALGVNGNQLALKRALFRLNFPFEAYRAPMELVRDMGGIPATPILLLLDSKGRLIKGYRGLTGEAELQAQLCPAA</sequence>
<evidence type="ECO:0000256" key="1">
    <source>
        <dbReference type="SAM" id="SignalP"/>
    </source>
</evidence>
<dbReference type="SUPFAM" id="SSF52833">
    <property type="entry name" value="Thioredoxin-like"/>
    <property type="match status" value="1"/>
</dbReference>
<evidence type="ECO:0000313" key="3">
    <source>
        <dbReference type="Proteomes" id="UP000606498"/>
    </source>
</evidence>
<dbReference type="InterPro" id="IPR039555">
    <property type="entry name" value="TraF/TrbB"/>
</dbReference>
<feature type="signal peptide" evidence="1">
    <location>
        <begin position="1"/>
        <end position="19"/>
    </location>
</feature>
<dbReference type="EMBL" id="BMKO01000005">
    <property type="protein sequence ID" value="GGE80766.1"/>
    <property type="molecule type" value="Genomic_DNA"/>
</dbReference>
<dbReference type="Gene3D" id="3.40.30.10">
    <property type="entry name" value="Glutaredoxin"/>
    <property type="match status" value="1"/>
</dbReference>